<sequence>MIFVLIMLAALGVLFCIPWLRRWWHRRAVRRRPVSPPPPPPRPLDELIAELVRGAWTSVYVPDRDNPSAVAWSRYVGHTGDVVDVIQLLDVAPGGAFAYRATITLGDDVLDPPGPLDWYVWDCEASWVIEQALALPEPGRDGAPKLALLRPPIADVLPGLLADARRHVIRPPQHPGPPRPGGTA</sequence>
<dbReference type="AlphaFoldDB" id="A0A3N1H189"/>
<keyword evidence="2" id="KW-1185">Reference proteome</keyword>
<name>A0A3N1H189_9PSEU</name>
<reference evidence="1 2" key="1">
    <citation type="submission" date="2018-11" db="EMBL/GenBank/DDBJ databases">
        <title>Sequencing the genomes of 1000 actinobacteria strains.</title>
        <authorList>
            <person name="Klenk H.-P."/>
        </authorList>
    </citation>
    <scope>NUCLEOTIDE SEQUENCE [LARGE SCALE GENOMIC DNA]</scope>
    <source>
        <strain evidence="1 2">DSM 44231</strain>
    </source>
</reference>
<comment type="caution">
    <text evidence="1">The sequence shown here is derived from an EMBL/GenBank/DDBJ whole genome shotgun (WGS) entry which is preliminary data.</text>
</comment>
<evidence type="ECO:0000313" key="2">
    <source>
        <dbReference type="Proteomes" id="UP000268727"/>
    </source>
</evidence>
<proteinExistence type="predicted"/>
<protein>
    <submittedName>
        <fullName evidence="1">Uncharacterized protein</fullName>
    </submittedName>
</protein>
<gene>
    <name evidence="1" type="ORF">EDD40_1568</name>
</gene>
<evidence type="ECO:0000313" key="1">
    <source>
        <dbReference type="EMBL" id="ROP36303.1"/>
    </source>
</evidence>
<dbReference type="EMBL" id="RJKM01000001">
    <property type="protein sequence ID" value="ROP36303.1"/>
    <property type="molecule type" value="Genomic_DNA"/>
</dbReference>
<accession>A0A3N1H189</accession>
<dbReference type="Proteomes" id="UP000268727">
    <property type="component" value="Unassembled WGS sequence"/>
</dbReference>
<dbReference type="RefSeq" id="WP_148088724.1">
    <property type="nucleotide sequence ID" value="NZ_RJKM01000001.1"/>
</dbReference>
<organism evidence="1 2">
    <name type="scientific">Saccharothrix texasensis</name>
    <dbReference type="NCBI Taxonomy" id="103734"/>
    <lineage>
        <taxon>Bacteria</taxon>
        <taxon>Bacillati</taxon>
        <taxon>Actinomycetota</taxon>
        <taxon>Actinomycetes</taxon>
        <taxon>Pseudonocardiales</taxon>
        <taxon>Pseudonocardiaceae</taxon>
        <taxon>Saccharothrix</taxon>
    </lineage>
</organism>